<sequence>MDVFQIYQLSTSAYLTLQSLPLLFTPNLLVSMLAPDGPRPITDLETYLSRSLALILLSFAALNLLLSGIIPLHLTLTDTDGTSSENPYAFPSLVTITAYHALSAFYIYTQIASAWRGAGFAFYAGVTFSGALFCLGVWTVLFAGEKGRVSRTTGADKRTGNFPFVNVESARMQKREIKEREREKGGWGKRRSVARGSGSRGS</sequence>
<evidence type="ECO:0000256" key="2">
    <source>
        <dbReference type="SAM" id="Phobius"/>
    </source>
</evidence>
<gene>
    <name evidence="3" type="ORF">EJ03DRAFT_320877</name>
</gene>
<name>A0A6G1KWJ8_9PEZI</name>
<feature type="transmembrane region" description="Helical" evidence="2">
    <location>
        <begin position="120"/>
        <end position="143"/>
    </location>
</feature>
<dbReference type="EMBL" id="ML995915">
    <property type="protein sequence ID" value="KAF2764639.1"/>
    <property type="molecule type" value="Genomic_DNA"/>
</dbReference>
<feature type="transmembrane region" description="Helical" evidence="2">
    <location>
        <begin position="12"/>
        <end position="34"/>
    </location>
</feature>
<feature type="compositionally biased region" description="Basic and acidic residues" evidence="1">
    <location>
        <begin position="173"/>
        <end position="186"/>
    </location>
</feature>
<dbReference type="Proteomes" id="UP000799436">
    <property type="component" value="Unassembled WGS sequence"/>
</dbReference>
<evidence type="ECO:0000313" key="3">
    <source>
        <dbReference type="EMBL" id="KAF2764639.1"/>
    </source>
</evidence>
<feature type="transmembrane region" description="Helical" evidence="2">
    <location>
        <begin position="54"/>
        <end position="76"/>
    </location>
</feature>
<dbReference type="OrthoDB" id="2550114at2759"/>
<feature type="region of interest" description="Disordered" evidence="1">
    <location>
        <begin position="173"/>
        <end position="202"/>
    </location>
</feature>
<keyword evidence="2" id="KW-0472">Membrane</keyword>
<keyword evidence="2" id="KW-1133">Transmembrane helix</keyword>
<accession>A0A6G1KWJ8</accession>
<evidence type="ECO:0000313" key="4">
    <source>
        <dbReference type="Proteomes" id="UP000799436"/>
    </source>
</evidence>
<reference evidence="3" key="1">
    <citation type="journal article" date="2020" name="Stud. Mycol.">
        <title>101 Dothideomycetes genomes: a test case for predicting lifestyles and emergence of pathogens.</title>
        <authorList>
            <person name="Haridas S."/>
            <person name="Albert R."/>
            <person name="Binder M."/>
            <person name="Bloem J."/>
            <person name="Labutti K."/>
            <person name="Salamov A."/>
            <person name="Andreopoulos B."/>
            <person name="Baker S."/>
            <person name="Barry K."/>
            <person name="Bills G."/>
            <person name="Bluhm B."/>
            <person name="Cannon C."/>
            <person name="Castanera R."/>
            <person name="Culley D."/>
            <person name="Daum C."/>
            <person name="Ezra D."/>
            <person name="Gonzalez J."/>
            <person name="Henrissat B."/>
            <person name="Kuo A."/>
            <person name="Liang C."/>
            <person name="Lipzen A."/>
            <person name="Lutzoni F."/>
            <person name="Magnuson J."/>
            <person name="Mondo S."/>
            <person name="Nolan M."/>
            <person name="Ohm R."/>
            <person name="Pangilinan J."/>
            <person name="Park H.-J."/>
            <person name="Ramirez L."/>
            <person name="Alfaro M."/>
            <person name="Sun H."/>
            <person name="Tritt A."/>
            <person name="Yoshinaga Y."/>
            <person name="Zwiers L.-H."/>
            <person name="Turgeon B."/>
            <person name="Goodwin S."/>
            <person name="Spatafora J."/>
            <person name="Crous P."/>
            <person name="Grigoriev I."/>
        </authorList>
    </citation>
    <scope>NUCLEOTIDE SEQUENCE</scope>
    <source>
        <strain evidence="3">CBS 116005</strain>
    </source>
</reference>
<dbReference type="PANTHER" id="PTHR39605:SF1">
    <property type="entry name" value="MAJOR FACILITATOR SUPERFAMILY (MFS) PROFILE DOMAIN-CONTAINING PROTEIN"/>
    <property type="match status" value="1"/>
</dbReference>
<evidence type="ECO:0000256" key="1">
    <source>
        <dbReference type="SAM" id="MobiDB-lite"/>
    </source>
</evidence>
<dbReference type="PANTHER" id="PTHR39605">
    <property type="entry name" value="MAJOR FACILITATOR SUPERFAMILY (MFS) PROFILE DOMAIN-CONTAINING PROTEIN"/>
    <property type="match status" value="1"/>
</dbReference>
<dbReference type="AlphaFoldDB" id="A0A6G1KWJ8"/>
<organism evidence="3 4">
    <name type="scientific">Teratosphaeria nubilosa</name>
    <dbReference type="NCBI Taxonomy" id="161662"/>
    <lineage>
        <taxon>Eukaryota</taxon>
        <taxon>Fungi</taxon>
        <taxon>Dikarya</taxon>
        <taxon>Ascomycota</taxon>
        <taxon>Pezizomycotina</taxon>
        <taxon>Dothideomycetes</taxon>
        <taxon>Dothideomycetidae</taxon>
        <taxon>Mycosphaerellales</taxon>
        <taxon>Teratosphaeriaceae</taxon>
        <taxon>Teratosphaeria</taxon>
    </lineage>
</organism>
<feature type="transmembrane region" description="Helical" evidence="2">
    <location>
        <begin position="88"/>
        <end position="108"/>
    </location>
</feature>
<proteinExistence type="predicted"/>
<keyword evidence="2" id="KW-0812">Transmembrane</keyword>
<keyword evidence="4" id="KW-1185">Reference proteome</keyword>
<protein>
    <submittedName>
        <fullName evidence="3">Uncharacterized protein</fullName>
    </submittedName>
</protein>